<dbReference type="PANTHER" id="PTHR46558">
    <property type="entry name" value="TRACRIPTIONAL REGULATORY PROTEIN-RELATED-RELATED"/>
    <property type="match status" value="1"/>
</dbReference>
<dbReference type="Proteomes" id="UP001198983">
    <property type="component" value="Chromosome"/>
</dbReference>
<dbReference type="KEGG" id="tem:JW646_17105"/>
<dbReference type="EMBL" id="CP081135">
    <property type="protein sequence ID" value="UEL47327.1"/>
    <property type="molecule type" value="Genomic_DNA"/>
</dbReference>
<dbReference type="PANTHER" id="PTHR46558:SF11">
    <property type="entry name" value="HTH-TYPE TRANSCRIPTIONAL REGULATOR XRE"/>
    <property type="match status" value="1"/>
</dbReference>
<evidence type="ECO:0000313" key="3">
    <source>
        <dbReference type="EMBL" id="UEL47327.1"/>
    </source>
</evidence>
<proteinExistence type="predicted"/>
<dbReference type="GO" id="GO:0003677">
    <property type="term" value="F:DNA binding"/>
    <property type="evidence" value="ECO:0007669"/>
    <property type="project" value="UniProtKB-KW"/>
</dbReference>
<dbReference type="InterPro" id="IPR010982">
    <property type="entry name" value="Lambda_DNA-bd_dom_sf"/>
</dbReference>
<dbReference type="RefSeq" id="WP_228415778.1">
    <property type="nucleotide sequence ID" value="NZ_CP081135.1"/>
</dbReference>
<reference evidence="3 4" key="1">
    <citation type="journal article" date="2023" name="Int. J. Syst. Evol. Microbiol.">
        <title>Terrisporobacter hibernicus sp. nov., isolated from bovine faeces in Northern Ireland.</title>
        <authorList>
            <person name="Mitchell M."/>
            <person name="Nguyen S.V."/>
            <person name="Connor M."/>
            <person name="Fairley D.J."/>
            <person name="Donoghue O."/>
            <person name="Marshall H."/>
            <person name="Koolman L."/>
            <person name="McMullan G."/>
            <person name="Schaffer K.E."/>
            <person name="McGrath J.W."/>
            <person name="Fanning S."/>
        </authorList>
    </citation>
    <scope>NUCLEOTIDE SEQUENCE [LARGE SCALE GENOMIC DNA]</scope>
    <source>
        <strain evidence="3 4">MCA3</strain>
    </source>
</reference>
<feature type="domain" description="HTH cro/C1-type" evidence="2">
    <location>
        <begin position="8"/>
        <end position="62"/>
    </location>
</feature>
<keyword evidence="4" id="KW-1185">Reference proteome</keyword>
<dbReference type="Gene3D" id="1.10.260.40">
    <property type="entry name" value="lambda repressor-like DNA-binding domains"/>
    <property type="match status" value="1"/>
</dbReference>
<dbReference type="CDD" id="cd00093">
    <property type="entry name" value="HTH_XRE"/>
    <property type="match status" value="1"/>
</dbReference>
<accession>A0AAX2ZDJ3</accession>
<protein>
    <submittedName>
        <fullName evidence="3">Helix-turn-helix transcriptional regulator</fullName>
    </submittedName>
</protein>
<evidence type="ECO:0000256" key="1">
    <source>
        <dbReference type="ARBA" id="ARBA00023125"/>
    </source>
</evidence>
<sequence>MATFQQRLRQLRKDKGLTIEQLAKELGTAKSTLSRYENGLREPKKDFLEILSSYFDVSYNFLLGITDVKHDNNENNIIDNEILEALDDIEIIKFLQENNLSDDIIKGLKGYILLDEESREIVNNLIKKMNPKKE</sequence>
<organism evidence="3 4">
    <name type="scientific">Terrisporobacter hibernicus</name>
    <dbReference type="NCBI Taxonomy" id="2813371"/>
    <lineage>
        <taxon>Bacteria</taxon>
        <taxon>Bacillati</taxon>
        <taxon>Bacillota</taxon>
        <taxon>Clostridia</taxon>
        <taxon>Peptostreptococcales</taxon>
        <taxon>Peptostreptococcaceae</taxon>
        <taxon>Terrisporobacter</taxon>
    </lineage>
</organism>
<dbReference type="Pfam" id="PF01381">
    <property type="entry name" value="HTH_3"/>
    <property type="match status" value="1"/>
</dbReference>
<dbReference type="InterPro" id="IPR001387">
    <property type="entry name" value="Cro/C1-type_HTH"/>
</dbReference>
<gene>
    <name evidence="3" type="ORF">JW646_17105</name>
</gene>
<name>A0AAX2ZDJ3_9FIRM</name>
<dbReference type="SMART" id="SM00530">
    <property type="entry name" value="HTH_XRE"/>
    <property type="match status" value="1"/>
</dbReference>
<dbReference type="AlphaFoldDB" id="A0AAX2ZDJ3"/>
<keyword evidence="1" id="KW-0238">DNA-binding</keyword>
<dbReference type="SUPFAM" id="SSF47413">
    <property type="entry name" value="lambda repressor-like DNA-binding domains"/>
    <property type="match status" value="1"/>
</dbReference>
<evidence type="ECO:0000259" key="2">
    <source>
        <dbReference type="PROSITE" id="PS50943"/>
    </source>
</evidence>
<evidence type="ECO:0000313" key="4">
    <source>
        <dbReference type="Proteomes" id="UP001198983"/>
    </source>
</evidence>
<dbReference type="PROSITE" id="PS50943">
    <property type="entry name" value="HTH_CROC1"/>
    <property type="match status" value="1"/>
</dbReference>